<name>A0A447S5A1_KLEPN</name>
<accession>A0A447S5A1</accession>
<dbReference type="EMBL" id="LR134162">
    <property type="protein sequence ID" value="VEB07242.1"/>
    <property type="molecule type" value="Genomic_DNA"/>
</dbReference>
<evidence type="ECO:0000313" key="1">
    <source>
        <dbReference type="EMBL" id="VEB07242.1"/>
    </source>
</evidence>
<organism evidence="1 2">
    <name type="scientific">Klebsiella pneumoniae</name>
    <dbReference type="NCBI Taxonomy" id="573"/>
    <lineage>
        <taxon>Bacteria</taxon>
        <taxon>Pseudomonadati</taxon>
        <taxon>Pseudomonadota</taxon>
        <taxon>Gammaproteobacteria</taxon>
        <taxon>Enterobacterales</taxon>
        <taxon>Enterobacteriaceae</taxon>
        <taxon>Klebsiella/Raoultella group</taxon>
        <taxon>Klebsiella</taxon>
        <taxon>Klebsiella pneumoniae complex</taxon>
    </lineage>
</organism>
<proteinExistence type="predicted"/>
<gene>
    <name evidence="1" type="ORF">NCTC13635_06631</name>
</gene>
<sequence length="53" mass="6146">MMQMFKYPQGRGRPLRPHWMPASYRLPVRLTLLSMPYPFAKQVCHADVGPANC</sequence>
<dbReference type="AlphaFoldDB" id="A0A447S5A1"/>
<dbReference type="Proteomes" id="UP000282433">
    <property type="component" value="Chromosome"/>
</dbReference>
<reference evidence="1 2" key="1">
    <citation type="submission" date="2018-12" db="EMBL/GenBank/DDBJ databases">
        <authorList>
            <consortium name="Pathogen Informatics"/>
        </authorList>
    </citation>
    <scope>NUCLEOTIDE SEQUENCE [LARGE SCALE GENOMIC DNA]</scope>
    <source>
        <strain evidence="1 2">NCTC13635</strain>
    </source>
</reference>
<evidence type="ECO:0000313" key="2">
    <source>
        <dbReference type="Proteomes" id="UP000282433"/>
    </source>
</evidence>
<protein>
    <submittedName>
        <fullName evidence="1">Uncharacterized protein</fullName>
    </submittedName>
</protein>